<reference evidence="1 2" key="1">
    <citation type="submission" date="2020-05" db="EMBL/GenBank/DDBJ databases">
        <title>Horizontal transmission and recombination maintain forever young bacterial symbiont genomes.</title>
        <authorList>
            <person name="Russell S.L."/>
            <person name="Pepper-Tunick E."/>
            <person name="Svedberg J."/>
            <person name="Byrne A."/>
            <person name="Ruelas Castillo J."/>
            <person name="Vollmers C."/>
            <person name="Beinart R.A."/>
            <person name="Corbett-Detig R."/>
        </authorList>
    </citation>
    <scope>NUCLEOTIDE SEQUENCE [LARGE SCALE GENOMIC DNA]</scope>
    <source>
        <strain evidence="1">4727-3</strain>
    </source>
</reference>
<comment type="caution">
    <text evidence="1">The sequence shown here is derived from an EMBL/GenBank/DDBJ whole genome shotgun (WGS) entry which is preliminary data.</text>
</comment>
<proteinExistence type="predicted"/>
<name>A0A7Z0MPL7_9GAMM</name>
<dbReference type="EMBL" id="JACCHS010000165">
    <property type="protein sequence ID" value="NYT47501.1"/>
    <property type="molecule type" value="Genomic_DNA"/>
</dbReference>
<protein>
    <submittedName>
        <fullName evidence="1">Uncharacterized protein</fullName>
    </submittedName>
</protein>
<evidence type="ECO:0000313" key="2">
    <source>
        <dbReference type="Proteomes" id="UP000537890"/>
    </source>
</evidence>
<accession>A0A7Z0MPL7</accession>
<dbReference type="Proteomes" id="UP000537890">
    <property type="component" value="Unassembled WGS sequence"/>
</dbReference>
<dbReference type="AlphaFoldDB" id="A0A7Z0MPL7"/>
<sequence>MHWVKIPVGRGKTLVLQNISDVPLQWTPDKNAADTYYLRAGEFLKVNYDVWVKMILWIIAYSWGHRGDICIRIRIFVPNKTDVQNKTDAANLTTTLAVINEFPELTIPEGQEH</sequence>
<evidence type="ECO:0000313" key="1">
    <source>
        <dbReference type="EMBL" id="NYT47501.1"/>
    </source>
</evidence>
<organism evidence="1 2">
    <name type="scientific">Candidatus Methanofishera endochildressiae</name>
    <dbReference type="NCBI Taxonomy" id="2738884"/>
    <lineage>
        <taxon>Bacteria</taxon>
        <taxon>Pseudomonadati</taxon>
        <taxon>Pseudomonadota</taxon>
        <taxon>Gammaproteobacteria</taxon>
        <taxon>Candidatus Methanofishera</taxon>
    </lineage>
</organism>
<gene>
    <name evidence="1" type="ORF">H0A75_07940</name>
</gene>